<evidence type="ECO:0000313" key="4">
    <source>
        <dbReference type="EMBL" id="QDU98409.1"/>
    </source>
</evidence>
<dbReference type="PROSITE" id="PS51257">
    <property type="entry name" value="PROKAR_LIPOPROTEIN"/>
    <property type="match status" value="1"/>
</dbReference>
<dbReference type="OrthoDB" id="108903at2"/>
<evidence type="ECO:0000256" key="2">
    <source>
        <dbReference type="SAM" id="MobiDB-lite"/>
    </source>
</evidence>
<dbReference type="Proteomes" id="UP000317648">
    <property type="component" value="Chromosome"/>
</dbReference>
<dbReference type="Gene3D" id="2.130.10.10">
    <property type="entry name" value="YVTN repeat-like/Quinoprotein amine dehydrogenase"/>
    <property type="match status" value="1"/>
</dbReference>
<feature type="chain" id="PRO_5022121814" evidence="3">
    <location>
        <begin position="29"/>
        <end position="357"/>
    </location>
</feature>
<dbReference type="InterPro" id="IPR011042">
    <property type="entry name" value="6-blade_b-propeller_TolB-like"/>
</dbReference>
<dbReference type="AlphaFoldDB" id="A0A518E2U3"/>
<dbReference type="PANTHER" id="PTHR36842:SF1">
    <property type="entry name" value="PROTEIN TOLB"/>
    <property type="match status" value="1"/>
</dbReference>
<evidence type="ECO:0000313" key="5">
    <source>
        <dbReference type="Proteomes" id="UP000317648"/>
    </source>
</evidence>
<gene>
    <name evidence="4" type="ORF">Pla8534_62770</name>
</gene>
<keyword evidence="5" id="KW-1185">Reference proteome</keyword>
<protein>
    <submittedName>
        <fullName evidence="4">Translocation protein TolB</fullName>
    </submittedName>
</protein>
<comment type="similarity">
    <text evidence="1">Belongs to the TolB family.</text>
</comment>
<dbReference type="EMBL" id="CP036433">
    <property type="protein sequence ID" value="QDU98409.1"/>
    <property type="molecule type" value="Genomic_DNA"/>
</dbReference>
<evidence type="ECO:0000256" key="3">
    <source>
        <dbReference type="SAM" id="SignalP"/>
    </source>
</evidence>
<organism evidence="4 5">
    <name type="scientific">Lignipirellula cremea</name>
    <dbReference type="NCBI Taxonomy" id="2528010"/>
    <lineage>
        <taxon>Bacteria</taxon>
        <taxon>Pseudomonadati</taxon>
        <taxon>Planctomycetota</taxon>
        <taxon>Planctomycetia</taxon>
        <taxon>Pirellulales</taxon>
        <taxon>Pirellulaceae</taxon>
        <taxon>Lignipirellula</taxon>
    </lineage>
</organism>
<keyword evidence="3" id="KW-0732">Signal</keyword>
<sequence length="357" mass="40310" precursor="true">MRNRRYAVRPLLGCLALSLLAAACPAGAEEPEAPSIEPNFLTNIRQVTDGFEKAGEGYFSPDGKKIIYQAVRREYPFYQIYTQPLEDGRPQLISPGRGRTTCSYFSPDGTKLMFSSSHADPKLYETEKAERDQQEEDRKSGVRRRYSWPFDEHMDIYETDLNGQILKKLTDAPGYDAEGAYSSDGKKIAFCSTRDGDPDLYLMNADGTDVTQLTNAEGYDGGPFISPDGKWVVFRSDRKQKDYLQIYVIGVDGKHETALTDSNGVNWGPYWHPTQPYLIWSGADHSNPRARPNYDLWLAKYEVKDGQFSIGEPQRVTDFAGADVLPVFSPDGKKLMWTSTRTEDHSSQLYIADFQLP</sequence>
<feature type="signal peptide" evidence="3">
    <location>
        <begin position="1"/>
        <end position="28"/>
    </location>
</feature>
<dbReference type="RefSeq" id="WP_145057636.1">
    <property type="nucleotide sequence ID" value="NZ_CP036433.1"/>
</dbReference>
<dbReference type="KEGG" id="lcre:Pla8534_62770"/>
<feature type="compositionally biased region" description="Basic and acidic residues" evidence="2">
    <location>
        <begin position="124"/>
        <end position="140"/>
    </location>
</feature>
<name>A0A518E2U3_9BACT</name>
<reference evidence="4 5" key="1">
    <citation type="submission" date="2019-02" db="EMBL/GenBank/DDBJ databases">
        <title>Deep-cultivation of Planctomycetes and their phenomic and genomic characterization uncovers novel biology.</title>
        <authorList>
            <person name="Wiegand S."/>
            <person name="Jogler M."/>
            <person name="Boedeker C."/>
            <person name="Pinto D."/>
            <person name="Vollmers J."/>
            <person name="Rivas-Marin E."/>
            <person name="Kohn T."/>
            <person name="Peeters S.H."/>
            <person name="Heuer A."/>
            <person name="Rast P."/>
            <person name="Oberbeckmann S."/>
            <person name="Bunk B."/>
            <person name="Jeske O."/>
            <person name="Meyerdierks A."/>
            <person name="Storesund J.E."/>
            <person name="Kallscheuer N."/>
            <person name="Luecker S."/>
            <person name="Lage O.M."/>
            <person name="Pohl T."/>
            <person name="Merkel B.J."/>
            <person name="Hornburger P."/>
            <person name="Mueller R.-W."/>
            <person name="Bruemmer F."/>
            <person name="Labrenz M."/>
            <person name="Spormann A.M."/>
            <person name="Op den Camp H."/>
            <person name="Overmann J."/>
            <person name="Amann R."/>
            <person name="Jetten M.S.M."/>
            <person name="Mascher T."/>
            <person name="Medema M.H."/>
            <person name="Devos D.P."/>
            <person name="Kaster A.-K."/>
            <person name="Ovreas L."/>
            <person name="Rohde M."/>
            <person name="Galperin M.Y."/>
            <person name="Jogler C."/>
        </authorList>
    </citation>
    <scope>NUCLEOTIDE SEQUENCE [LARGE SCALE GENOMIC DNA]</scope>
    <source>
        <strain evidence="4 5">Pla85_3_4</strain>
    </source>
</reference>
<dbReference type="InterPro" id="IPR015943">
    <property type="entry name" value="WD40/YVTN_repeat-like_dom_sf"/>
</dbReference>
<dbReference type="Pfam" id="PF07676">
    <property type="entry name" value="PD40"/>
    <property type="match status" value="5"/>
</dbReference>
<dbReference type="InterPro" id="IPR011659">
    <property type="entry name" value="WD40"/>
</dbReference>
<proteinExistence type="inferred from homology"/>
<accession>A0A518E2U3</accession>
<dbReference type="Gene3D" id="2.120.10.30">
    <property type="entry name" value="TolB, C-terminal domain"/>
    <property type="match status" value="3"/>
</dbReference>
<feature type="region of interest" description="Disordered" evidence="2">
    <location>
        <begin position="124"/>
        <end position="143"/>
    </location>
</feature>
<dbReference type="SUPFAM" id="SSF82171">
    <property type="entry name" value="DPP6 N-terminal domain-like"/>
    <property type="match status" value="1"/>
</dbReference>
<evidence type="ECO:0000256" key="1">
    <source>
        <dbReference type="ARBA" id="ARBA00009820"/>
    </source>
</evidence>
<dbReference type="PANTHER" id="PTHR36842">
    <property type="entry name" value="PROTEIN TOLB HOMOLOG"/>
    <property type="match status" value="1"/>
</dbReference>